<dbReference type="Proteomes" id="UP000199296">
    <property type="component" value="Unassembled WGS sequence"/>
</dbReference>
<reference evidence="1 2" key="1">
    <citation type="submission" date="2016-10" db="EMBL/GenBank/DDBJ databases">
        <authorList>
            <person name="de Groot N.N."/>
        </authorList>
    </citation>
    <scope>NUCLEOTIDE SEQUENCE [LARGE SCALE GENOMIC DNA]</scope>
    <source>
        <strain evidence="1 2">DSM 19803</strain>
    </source>
</reference>
<evidence type="ECO:0008006" key="3">
    <source>
        <dbReference type="Google" id="ProtNLM"/>
    </source>
</evidence>
<sequence length="136" mass="16055">MIPDNKTLVTNFFTSKYYKNTADFDKYIHPKIKINWNSSKGFFQFDYDKFKSMSQEMGKSFENMSPEFSHLIEENNKVCARFTYNVETMESQDLIGLADFFSVWEIKDNQLYRGYIMSQPCDDGLEGILSFINDHN</sequence>
<name>A0A1G7XR57_9FLAO</name>
<dbReference type="EMBL" id="FNCW01000009">
    <property type="protein sequence ID" value="SDG86654.1"/>
    <property type="molecule type" value="Genomic_DNA"/>
</dbReference>
<keyword evidence="2" id="KW-1185">Reference proteome</keyword>
<proteinExistence type="predicted"/>
<dbReference type="Gene3D" id="3.10.450.50">
    <property type="match status" value="1"/>
</dbReference>
<dbReference type="SUPFAM" id="SSF54427">
    <property type="entry name" value="NTF2-like"/>
    <property type="match status" value="1"/>
</dbReference>
<evidence type="ECO:0000313" key="1">
    <source>
        <dbReference type="EMBL" id="SDG86654.1"/>
    </source>
</evidence>
<dbReference type="InterPro" id="IPR032710">
    <property type="entry name" value="NTF2-like_dom_sf"/>
</dbReference>
<dbReference type="AlphaFoldDB" id="A0A1G7XR57"/>
<dbReference type="OrthoDB" id="1452256at2"/>
<accession>A0A1G7XR57</accession>
<evidence type="ECO:0000313" key="2">
    <source>
        <dbReference type="Proteomes" id="UP000199296"/>
    </source>
</evidence>
<dbReference type="RefSeq" id="WP_093368291.1">
    <property type="nucleotide sequence ID" value="NZ_FNCW01000009.1"/>
</dbReference>
<dbReference type="STRING" id="470826.SAMN04488027_10977"/>
<organism evidence="1 2">
    <name type="scientific">Psychroflexus sediminis</name>
    <dbReference type="NCBI Taxonomy" id="470826"/>
    <lineage>
        <taxon>Bacteria</taxon>
        <taxon>Pseudomonadati</taxon>
        <taxon>Bacteroidota</taxon>
        <taxon>Flavobacteriia</taxon>
        <taxon>Flavobacteriales</taxon>
        <taxon>Flavobacteriaceae</taxon>
        <taxon>Psychroflexus</taxon>
    </lineage>
</organism>
<gene>
    <name evidence="1" type="ORF">SAMN04488027_10977</name>
</gene>
<protein>
    <recommendedName>
        <fullName evidence="3">SnoaL-like domain-containing protein</fullName>
    </recommendedName>
</protein>